<name>A0A4R9JM11_9LEPT</name>
<dbReference type="Proteomes" id="UP000297609">
    <property type="component" value="Unassembled WGS sequence"/>
</dbReference>
<dbReference type="RefSeq" id="WP_135620606.1">
    <property type="nucleotide sequence ID" value="NZ_RQGG01000043.1"/>
</dbReference>
<feature type="transmembrane region" description="Helical" evidence="1">
    <location>
        <begin position="238"/>
        <end position="257"/>
    </location>
</feature>
<reference evidence="2" key="1">
    <citation type="journal article" date="2019" name="PLoS Negl. Trop. Dis.">
        <title>Revisiting the worldwide diversity of Leptospira species in the environment.</title>
        <authorList>
            <person name="Vincent A.T."/>
            <person name="Schiettekatte O."/>
            <person name="Bourhy P."/>
            <person name="Veyrier F.J."/>
            <person name="Picardeau M."/>
        </authorList>
    </citation>
    <scope>NUCLEOTIDE SEQUENCE [LARGE SCALE GENOMIC DNA]</scope>
    <source>
        <strain evidence="2">201702454</strain>
    </source>
</reference>
<protein>
    <submittedName>
        <fullName evidence="2">Uncharacterized protein</fullName>
    </submittedName>
</protein>
<keyword evidence="1" id="KW-0812">Transmembrane</keyword>
<evidence type="ECO:0000313" key="2">
    <source>
        <dbReference type="EMBL" id="TGL48889.1"/>
    </source>
</evidence>
<dbReference type="OrthoDB" id="322510at2"/>
<evidence type="ECO:0000256" key="1">
    <source>
        <dbReference type="SAM" id="Phobius"/>
    </source>
</evidence>
<comment type="caution">
    <text evidence="2">The sequence shown here is derived from an EMBL/GenBank/DDBJ whole genome shotgun (WGS) entry which is preliminary data.</text>
</comment>
<feature type="transmembrane region" description="Helical" evidence="1">
    <location>
        <begin position="77"/>
        <end position="97"/>
    </location>
</feature>
<dbReference type="AlphaFoldDB" id="A0A4R9JM11"/>
<proteinExistence type="predicted"/>
<gene>
    <name evidence="2" type="ORF">EHQ59_15585</name>
</gene>
<accession>A0A4R9JM11</accession>
<feature type="transmembrane region" description="Helical" evidence="1">
    <location>
        <begin position="54"/>
        <end position="71"/>
    </location>
</feature>
<keyword evidence="1" id="KW-1133">Transmembrane helix</keyword>
<evidence type="ECO:0000313" key="3">
    <source>
        <dbReference type="Proteomes" id="UP000297609"/>
    </source>
</evidence>
<keyword evidence="1" id="KW-0472">Membrane</keyword>
<sequence length="265" mass="30507">MISSFVENRSSKKPEPNGNSPSPFVVFWIGLLLIFLFTLTLLPFGVYWPLSNSIWVLLFFFLPLVFLGIHLTRTYGYTLLIAVVISLVSGGNVLLFLGDVIGYKLGLTSQFDVLPENISSHLGYRYLYLKEFYLDEKESGSFRSPLLVRRRSGGSVYGPIITFQYKRIRPVSGKETKIPLYAICYSKDSGHCQISSLYSGGILLRESLWESENQTFPEEAVFFIWKDRLDREMETKGMYSFLFWILLLLLWGVVVYFPTNWFGSR</sequence>
<dbReference type="EMBL" id="RQGG01000043">
    <property type="protein sequence ID" value="TGL48889.1"/>
    <property type="molecule type" value="Genomic_DNA"/>
</dbReference>
<organism evidence="2 3">
    <name type="scientific">Leptospira kemamanensis</name>
    <dbReference type="NCBI Taxonomy" id="2484942"/>
    <lineage>
        <taxon>Bacteria</taxon>
        <taxon>Pseudomonadati</taxon>
        <taxon>Spirochaetota</taxon>
        <taxon>Spirochaetia</taxon>
        <taxon>Leptospirales</taxon>
        <taxon>Leptospiraceae</taxon>
        <taxon>Leptospira</taxon>
    </lineage>
</organism>
<feature type="transmembrane region" description="Helical" evidence="1">
    <location>
        <begin position="25"/>
        <end position="47"/>
    </location>
</feature>
<keyword evidence="3" id="KW-1185">Reference proteome</keyword>